<organism evidence="1 2">
    <name type="scientific">Entomophthora muscae</name>
    <dbReference type="NCBI Taxonomy" id="34485"/>
    <lineage>
        <taxon>Eukaryota</taxon>
        <taxon>Fungi</taxon>
        <taxon>Fungi incertae sedis</taxon>
        <taxon>Zoopagomycota</taxon>
        <taxon>Entomophthoromycotina</taxon>
        <taxon>Entomophthoromycetes</taxon>
        <taxon>Entomophthorales</taxon>
        <taxon>Entomophthoraceae</taxon>
        <taxon>Entomophthora</taxon>
    </lineage>
</organism>
<keyword evidence="2" id="KW-1185">Reference proteome</keyword>
<gene>
    <name evidence="1" type="ORF">DSO57_1013243</name>
</gene>
<dbReference type="EMBL" id="QTSX02005019">
    <property type="protein sequence ID" value="KAJ9062187.1"/>
    <property type="molecule type" value="Genomic_DNA"/>
</dbReference>
<evidence type="ECO:0000313" key="2">
    <source>
        <dbReference type="Proteomes" id="UP001165960"/>
    </source>
</evidence>
<sequence>MFYPLHWTDHISSPSSPKEAEPTLETPSEVDPINTEIDNVSEDPPAQDALPPALEEHITEPSSPKEAEKGLETSDTINVEHDNVTEEVQTSNALPLALEDHSSEPSSPKETELETSSEQDPVKSALADAESTPAHDVLPPVLDECTSEPLSPKDTEPTLEIPSEVNPIDDDYINEPTSPKETEPNFETRSEVFPTDAKLDGTSEEALHDEQPPLDHNFNEPSSPKEAEIMVETPLKHDSPKIARDDTGDNLQSDLDHSIFGTLVQGSESSMKPSLDESSVHGNAEPDEDGLAGGDTVSSELENLGDGRSIINATHPISEDLDEEPLFQEKSGDLKDISSEGLVQEVMQPGLKRSIADPFPPGDTETALSSSGEAIPEKDPIVGDTFGGSAVSELVQLATDQPKDEPLSQDPDQVSLEDTSDQAAAQETVDSRLADVNEKHLFIESTESASESISVEPRIQEDKPTDDLVDKPLPQDQTTTSLEDRLDEVDPGEYGIDTLEDQSSVQENTYFASDILEHVAQRHTETTKDDLPESCPSQEHIQANTESLADQPSMHEQSESVFDNNASETVSQNFGEPALNIIDESSIQGRMDPERNELDEASKTPDNLPEAHPSHLPDELSAAQPEPQHDPLPNVETIRVQDIHDENEEKEDSHVEPELKDITAQANLNLNLNQEGALEEPSDADPTQMASKTEVDSNQSRELSNVIQPTISDSLMAKSEPSSDTFVSTQEEKHDDAPISATQEEPADDNSETIPSAIQEDTTGLEMLANDNSSFVPTHHELTENDQKAPLQLDNLQTQRNLQSNLQREISEEDHESPLDVQDIESSPGQETRALDKIAEDENLFIPTHQELDNEDRTHAFSPGAIDTETHELNSQEHVVNQDIHDCSPKENEADSNVVLSEERSSIATNVQESTKDLESFLDENPEPLNKDEHHSDVSSESNQKNSLDDNASVQHSVPELLDDDESTAPVHQLSDNISEVEDFTDDGLSMGRVTRDDLNLLSEETCTPDKASTPNMSYENKLSDANLAYPADSTGDSPIADELSPRSIKAEVPSSPTENKSTIT</sequence>
<protein>
    <submittedName>
        <fullName evidence="1">Uncharacterized protein</fullName>
    </submittedName>
</protein>
<accession>A0ACC2SIR8</accession>
<name>A0ACC2SIR8_9FUNG</name>
<evidence type="ECO:0000313" key="1">
    <source>
        <dbReference type="EMBL" id="KAJ9062187.1"/>
    </source>
</evidence>
<proteinExistence type="predicted"/>
<reference evidence="1" key="1">
    <citation type="submission" date="2022-04" db="EMBL/GenBank/DDBJ databases">
        <title>Genome of the entomopathogenic fungus Entomophthora muscae.</title>
        <authorList>
            <person name="Elya C."/>
            <person name="Lovett B.R."/>
            <person name="Lee E."/>
            <person name="Macias A.M."/>
            <person name="Hajek A.E."/>
            <person name="De Bivort B.L."/>
            <person name="Kasson M.T."/>
            <person name="De Fine Licht H.H."/>
            <person name="Stajich J.E."/>
        </authorList>
    </citation>
    <scope>NUCLEOTIDE SEQUENCE</scope>
    <source>
        <strain evidence="1">Berkeley</strain>
    </source>
</reference>
<dbReference type="Proteomes" id="UP001165960">
    <property type="component" value="Unassembled WGS sequence"/>
</dbReference>
<comment type="caution">
    <text evidence="1">The sequence shown here is derived from an EMBL/GenBank/DDBJ whole genome shotgun (WGS) entry which is preliminary data.</text>
</comment>